<dbReference type="eggNOG" id="COG1651">
    <property type="taxonomic scope" value="Bacteria"/>
</dbReference>
<feature type="compositionally biased region" description="Basic and acidic residues" evidence="6">
    <location>
        <begin position="74"/>
        <end position="83"/>
    </location>
</feature>
<protein>
    <submittedName>
        <fullName evidence="9">Protein-disulfide isomerase</fullName>
    </submittedName>
</protein>
<gene>
    <name evidence="9" type="ORF">SAMN04489726_7208</name>
</gene>
<keyword evidence="3" id="KW-0560">Oxidoreductase</keyword>
<dbReference type="InterPro" id="IPR013766">
    <property type="entry name" value="Thioredoxin_domain"/>
</dbReference>
<dbReference type="PANTHER" id="PTHR13887">
    <property type="entry name" value="GLUTATHIONE S-TRANSFERASE KAPPA"/>
    <property type="match status" value="1"/>
</dbReference>
<evidence type="ECO:0000313" key="10">
    <source>
        <dbReference type="Proteomes" id="UP000183376"/>
    </source>
</evidence>
<keyword evidence="7" id="KW-0472">Membrane</keyword>
<dbReference type="GO" id="GO:0016491">
    <property type="term" value="F:oxidoreductase activity"/>
    <property type="evidence" value="ECO:0007669"/>
    <property type="project" value="UniProtKB-KW"/>
</dbReference>
<evidence type="ECO:0000256" key="5">
    <source>
        <dbReference type="ARBA" id="ARBA00023284"/>
    </source>
</evidence>
<accession>A0A1H0CG51</accession>
<keyword evidence="9" id="KW-0413">Isomerase</keyword>
<proteinExistence type="inferred from homology"/>
<dbReference type="Proteomes" id="UP000183376">
    <property type="component" value="Chromosome I"/>
</dbReference>
<evidence type="ECO:0000256" key="2">
    <source>
        <dbReference type="ARBA" id="ARBA00022729"/>
    </source>
</evidence>
<keyword evidence="10" id="KW-1185">Reference proteome</keyword>
<keyword evidence="7" id="KW-0812">Transmembrane</keyword>
<feature type="compositionally biased region" description="Polar residues" evidence="6">
    <location>
        <begin position="57"/>
        <end position="70"/>
    </location>
</feature>
<keyword evidence="5" id="KW-0676">Redox-active center</keyword>
<keyword evidence="7" id="KW-1133">Transmembrane helix</keyword>
<name>A0A1H0CG51_ALLAB</name>
<keyword evidence="2" id="KW-0732">Signal</keyword>
<dbReference type="InterPro" id="IPR012336">
    <property type="entry name" value="Thioredoxin-like_fold"/>
</dbReference>
<comment type="similarity">
    <text evidence="1">Belongs to the thioredoxin family. DsbA subfamily.</text>
</comment>
<evidence type="ECO:0000256" key="3">
    <source>
        <dbReference type="ARBA" id="ARBA00023002"/>
    </source>
</evidence>
<organism evidence="9 10">
    <name type="scientific">Allokutzneria albata</name>
    <name type="common">Kibdelosporangium albatum</name>
    <dbReference type="NCBI Taxonomy" id="211114"/>
    <lineage>
        <taxon>Bacteria</taxon>
        <taxon>Bacillati</taxon>
        <taxon>Actinomycetota</taxon>
        <taxon>Actinomycetes</taxon>
        <taxon>Pseudonocardiales</taxon>
        <taxon>Pseudonocardiaceae</taxon>
        <taxon>Allokutzneria</taxon>
    </lineage>
</organism>
<evidence type="ECO:0000259" key="8">
    <source>
        <dbReference type="PROSITE" id="PS51352"/>
    </source>
</evidence>
<dbReference type="Gene3D" id="3.40.30.10">
    <property type="entry name" value="Glutaredoxin"/>
    <property type="match status" value="1"/>
</dbReference>
<evidence type="ECO:0000256" key="6">
    <source>
        <dbReference type="SAM" id="MobiDB-lite"/>
    </source>
</evidence>
<dbReference type="SUPFAM" id="SSF52833">
    <property type="entry name" value="Thioredoxin-like"/>
    <property type="match status" value="1"/>
</dbReference>
<dbReference type="GO" id="GO:0016853">
    <property type="term" value="F:isomerase activity"/>
    <property type="evidence" value="ECO:0007669"/>
    <property type="project" value="UniProtKB-KW"/>
</dbReference>
<feature type="transmembrane region" description="Helical" evidence="7">
    <location>
        <begin position="25"/>
        <end position="43"/>
    </location>
</feature>
<reference evidence="9 10" key="1">
    <citation type="submission" date="2016-10" db="EMBL/GenBank/DDBJ databases">
        <authorList>
            <person name="de Groot N.N."/>
        </authorList>
    </citation>
    <scope>NUCLEOTIDE SEQUENCE [LARGE SCALE GENOMIC DNA]</scope>
    <source>
        <strain evidence="9 10">DSM 44149</strain>
    </source>
</reference>
<evidence type="ECO:0000256" key="7">
    <source>
        <dbReference type="SAM" id="Phobius"/>
    </source>
</evidence>
<keyword evidence="4" id="KW-1015">Disulfide bond</keyword>
<dbReference type="InterPro" id="IPR036249">
    <property type="entry name" value="Thioredoxin-like_sf"/>
</dbReference>
<dbReference type="Pfam" id="PF13462">
    <property type="entry name" value="Thioredoxin_4"/>
    <property type="match status" value="1"/>
</dbReference>
<sequence length="259" mass="28149">MSTQSDPQQDFAASKPDQRVPASRWLVPGLVAVALVALALVTAGRGGGTDDEPAAAPQSSARSTTPTDDGTTGRVDESVSRRKAGDPYALGRVDAPVVLVEFADYRCPYCVKFATDTKPELIRRYVDSGTLRIEWRDYPMFGEESEMAALAARAAGRQGKFWPYHELAFAEAPRQGRASFPRERLVEIAKRVGVADLKRFEADLADPALAEEIRADMVEGRRLGVSGTPAFVLNGRPMVGARPLEEFVAAIERLKNTAK</sequence>
<dbReference type="PROSITE" id="PS51352">
    <property type="entry name" value="THIOREDOXIN_2"/>
    <property type="match status" value="1"/>
</dbReference>
<dbReference type="AlphaFoldDB" id="A0A1H0CG51"/>
<evidence type="ECO:0000256" key="4">
    <source>
        <dbReference type="ARBA" id="ARBA00023157"/>
    </source>
</evidence>
<dbReference type="PANTHER" id="PTHR13887:SF14">
    <property type="entry name" value="DISULFIDE BOND FORMATION PROTEIN D"/>
    <property type="match status" value="1"/>
</dbReference>
<feature type="domain" description="Thioredoxin" evidence="8">
    <location>
        <begin position="50"/>
        <end position="256"/>
    </location>
</feature>
<dbReference type="STRING" id="211114.SAMN04489726_7208"/>
<evidence type="ECO:0000313" key="9">
    <source>
        <dbReference type="EMBL" id="SDN56830.1"/>
    </source>
</evidence>
<feature type="region of interest" description="Disordered" evidence="6">
    <location>
        <begin position="46"/>
        <end position="83"/>
    </location>
</feature>
<evidence type="ECO:0000256" key="1">
    <source>
        <dbReference type="ARBA" id="ARBA00005791"/>
    </source>
</evidence>
<dbReference type="EMBL" id="LT629701">
    <property type="protein sequence ID" value="SDN56830.1"/>
    <property type="molecule type" value="Genomic_DNA"/>
</dbReference>
<dbReference type="RefSeq" id="WP_052407633.1">
    <property type="nucleotide sequence ID" value="NZ_JOEF01000017.1"/>
</dbReference>